<reference evidence="1 2" key="1">
    <citation type="submission" date="2014-04" db="EMBL/GenBank/DDBJ databases">
        <title>Evolutionary Origins and Diversification of the Mycorrhizal Mutualists.</title>
        <authorList>
            <consortium name="DOE Joint Genome Institute"/>
            <consortium name="Mycorrhizal Genomics Consortium"/>
            <person name="Kohler A."/>
            <person name="Kuo A."/>
            <person name="Nagy L.G."/>
            <person name="Floudas D."/>
            <person name="Copeland A."/>
            <person name="Barry K.W."/>
            <person name="Cichocki N."/>
            <person name="Veneault-Fourrey C."/>
            <person name="LaButti K."/>
            <person name="Lindquist E.A."/>
            <person name="Lipzen A."/>
            <person name="Lundell T."/>
            <person name="Morin E."/>
            <person name="Murat C."/>
            <person name="Riley R."/>
            <person name="Ohm R."/>
            <person name="Sun H."/>
            <person name="Tunlid A."/>
            <person name="Henrissat B."/>
            <person name="Grigoriev I.V."/>
            <person name="Hibbett D.S."/>
            <person name="Martin F."/>
        </authorList>
    </citation>
    <scope>NUCLEOTIDE SEQUENCE [LARGE SCALE GENOMIC DNA]</scope>
    <source>
        <strain evidence="1 2">MD-312</strain>
    </source>
</reference>
<dbReference type="AlphaFoldDB" id="A0A0C9W7X1"/>
<protein>
    <submittedName>
        <fullName evidence="1">Uncharacterized protein</fullName>
    </submittedName>
</protein>
<dbReference type="Proteomes" id="UP000053820">
    <property type="component" value="Unassembled WGS sequence"/>
</dbReference>
<dbReference type="OrthoDB" id="2684749at2759"/>
<keyword evidence="2" id="KW-1185">Reference proteome</keyword>
<evidence type="ECO:0000313" key="2">
    <source>
        <dbReference type="Proteomes" id="UP000053820"/>
    </source>
</evidence>
<gene>
    <name evidence="1" type="ORF">HYDPIDRAFT_119369</name>
</gene>
<dbReference type="HOGENOM" id="CLU_866147_0_0_1"/>
<name>A0A0C9W7X1_9AGAM</name>
<dbReference type="EMBL" id="KN839921">
    <property type="protein sequence ID" value="KIJ58622.1"/>
    <property type="molecule type" value="Genomic_DNA"/>
</dbReference>
<accession>A0A0C9W7X1</accession>
<organism evidence="1 2">
    <name type="scientific">Hydnomerulius pinastri MD-312</name>
    <dbReference type="NCBI Taxonomy" id="994086"/>
    <lineage>
        <taxon>Eukaryota</taxon>
        <taxon>Fungi</taxon>
        <taxon>Dikarya</taxon>
        <taxon>Basidiomycota</taxon>
        <taxon>Agaricomycotina</taxon>
        <taxon>Agaricomycetes</taxon>
        <taxon>Agaricomycetidae</taxon>
        <taxon>Boletales</taxon>
        <taxon>Boletales incertae sedis</taxon>
        <taxon>Leucogyrophana</taxon>
    </lineage>
</organism>
<proteinExistence type="predicted"/>
<sequence length="321" mass="36424">MCLCENAKNFVRRSSNRLDDEYTEFHDVATRSLVDAEKACLDLLTDGFDTIRNLQLGLTDELREATAKCAMNSPKVLESWLGVVPRWNSYHSSMRHKGHYGQWNLNEMLTKEMVNDTSLSSWNQAMNTDIPSEAKSTTKDVCSQIRLVKQRIVLLAPAMYRQRIGLAYNKIDESQLLTTARTRYLDQRARQQRRFGGSFAPTLEEQLSGHYDQVASEHGVGAFARMQDANHVKFRDAAQIFESLLETVIGSFDAIDNTGLENLEDVVKSIFHRLRNGLDKDDSEVEAVPAATRYIKTFEDSVQTHLVTVNAILDQNTQIIT</sequence>
<evidence type="ECO:0000313" key="1">
    <source>
        <dbReference type="EMBL" id="KIJ58622.1"/>
    </source>
</evidence>